<keyword evidence="3" id="KW-1005">Bacterial flagellum biogenesis</keyword>
<comment type="function">
    <text evidence="5">May act as an export chaperone for the filament capping protein FliD.</text>
</comment>
<dbReference type="RefSeq" id="WP_132418438.1">
    <property type="nucleotide sequence ID" value="NZ_SKFG01000011.1"/>
</dbReference>
<evidence type="ECO:0000256" key="5">
    <source>
        <dbReference type="ARBA" id="ARBA00093765"/>
    </source>
</evidence>
<evidence type="ECO:0000256" key="1">
    <source>
        <dbReference type="ARBA" id="ARBA00004514"/>
    </source>
</evidence>
<dbReference type="AlphaFoldDB" id="A0A4R4EB27"/>
<dbReference type="Pfam" id="PF05400">
    <property type="entry name" value="FliT"/>
    <property type="match status" value="1"/>
</dbReference>
<gene>
    <name evidence="8" type="ORF">E0485_12775</name>
</gene>
<evidence type="ECO:0000256" key="2">
    <source>
        <dbReference type="ARBA" id="ARBA00022490"/>
    </source>
</evidence>
<comment type="subcellular location">
    <subcellularLocation>
        <location evidence="1">Cytoplasm</location>
        <location evidence="1">Cytosol</location>
    </subcellularLocation>
</comment>
<sequence>MDNLLQSLELATNDVITNLNTLDYEDFVKFVDQRGVVISQIVELSQSGCKLTAVQKEQLERILASDTPIRDRMQEIKLEAEVGLQKLNNGRLQHSVYEKAYSVESLFYDQRK</sequence>
<comment type="caution">
    <text evidence="8">The sequence shown here is derived from an EMBL/GenBank/DDBJ whole genome shotgun (WGS) entry which is preliminary data.</text>
</comment>
<protein>
    <recommendedName>
        <fullName evidence="7">Flagellar protein FliT</fullName>
    </recommendedName>
</protein>
<organism evidence="8 9">
    <name type="scientific">Paenibacillus albiflavus</name>
    <dbReference type="NCBI Taxonomy" id="2545760"/>
    <lineage>
        <taxon>Bacteria</taxon>
        <taxon>Bacillati</taxon>
        <taxon>Bacillota</taxon>
        <taxon>Bacilli</taxon>
        <taxon>Bacillales</taxon>
        <taxon>Paenibacillaceae</taxon>
        <taxon>Paenibacillus</taxon>
    </lineage>
</organism>
<evidence type="ECO:0000313" key="8">
    <source>
        <dbReference type="EMBL" id="TCZ76849.1"/>
    </source>
</evidence>
<evidence type="ECO:0000256" key="4">
    <source>
        <dbReference type="ARBA" id="ARBA00023186"/>
    </source>
</evidence>
<name>A0A4R4EB27_9BACL</name>
<evidence type="ECO:0000256" key="6">
    <source>
        <dbReference type="ARBA" id="ARBA00093785"/>
    </source>
</evidence>
<keyword evidence="2" id="KW-0963">Cytoplasm</keyword>
<proteinExistence type="inferred from homology"/>
<evidence type="ECO:0000256" key="3">
    <source>
        <dbReference type="ARBA" id="ARBA00022795"/>
    </source>
</evidence>
<keyword evidence="4" id="KW-0143">Chaperone</keyword>
<evidence type="ECO:0000313" key="9">
    <source>
        <dbReference type="Proteomes" id="UP000295418"/>
    </source>
</evidence>
<reference evidence="8 9" key="1">
    <citation type="submission" date="2019-03" db="EMBL/GenBank/DDBJ databases">
        <authorList>
            <person name="Kim M.K.M."/>
        </authorList>
    </citation>
    <scope>NUCLEOTIDE SEQUENCE [LARGE SCALE GENOMIC DNA]</scope>
    <source>
        <strain evidence="8 9">18JY21-1</strain>
    </source>
</reference>
<comment type="similarity">
    <text evidence="6">Belongs to the bacillales FliT family.</text>
</comment>
<dbReference type="EMBL" id="SKFG01000011">
    <property type="protein sequence ID" value="TCZ76849.1"/>
    <property type="molecule type" value="Genomic_DNA"/>
</dbReference>
<dbReference type="InterPro" id="IPR008622">
    <property type="entry name" value="FliT"/>
</dbReference>
<keyword evidence="9" id="KW-1185">Reference proteome</keyword>
<dbReference type="OrthoDB" id="2665869at2"/>
<dbReference type="Proteomes" id="UP000295418">
    <property type="component" value="Unassembled WGS sequence"/>
</dbReference>
<evidence type="ECO:0000256" key="7">
    <source>
        <dbReference type="ARBA" id="ARBA00093797"/>
    </source>
</evidence>
<accession>A0A4R4EB27</accession>